<gene>
    <name evidence="1" type="ORF">ACFPT7_05760</name>
</gene>
<evidence type="ECO:0000313" key="1">
    <source>
        <dbReference type="EMBL" id="MFC5861790.1"/>
    </source>
</evidence>
<protein>
    <recommendedName>
        <fullName evidence="3">Serine protease</fullName>
    </recommendedName>
</protein>
<dbReference type="Pfam" id="PF01972">
    <property type="entry name" value="SDH_protease"/>
    <property type="match status" value="1"/>
</dbReference>
<dbReference type="SUPFAM" id="SSF52096">
    <property type="entry name" value="ClpP/crotonase"/>
    <property type="match status" value="1"/>
</dbReference>
<evidence type="ECO:0008006" key="3">
    <source>
        <dbReference type="Google" id="ProtNLM"/>
    </source>
</evidence>
<proteinExistence type="predicted"/>
<comment type="caution">
    <text evidence="1">The sequence shown here is derived from an EMBL/GenBank/DDBJ whole genome shotgun (WGS) entry which is preliminary data.</text>
</comment>
<dbReference type="PANTHER" id="PTHR35984">
    <property type="entry name" value="PERIPLASMIC SERINE PROTEASE"/>
    <property type="match status" value="1"/>
</dbReference>
<dbReference type="RefSeq" id="WP_263337423.1">
    <property type="nucleotide sequence ID" value="NZ_JAGSYH010000004.1"/>
</dbReference>
<accession>A0ABW1EEW3</accession>
<name>A0ABW1EEW3_9BACT</name>
<reference evidence="2" key="1">
    <citation type="journal article" date="2019" name="Int. J. Syst. Evol. Microbiol.">
        <title>The Global Catalogue of Microorganisms (GCM) 10K type strain sequencing project: providing services to taxonomists for standard genome sequencing and annotation.</title>
        <authorList>
            <consortium name="The Broad Institute Genomics Platform"/>
            <consortium name="The Broad Institute Genome Sequencing Center for Infectious Disease"/>
            <person name="Wu L."/>
            <person name="Ma J."/>
        </authorList>
    </citation>
    <scope>NUCLEOTIDE SEQUENCE [LARGE SCALE GENOMIC DNA]</scope>
    <source>
        <strain evidence="2">JCM 4087</strain>
    </source>
</reference>
<sequence>MSLDKRIALYQQIEAYRKRPLIVYVTSKRKGVVSMMSSDAIPCLIEQIDKLPPETKEVDFLIVSFGGDPMVAWRISSLLRQRVDKVSVLIPQSAYSAATLVALGANEIMMHPNGNLGPIDFQIVMEDASGQSRSYSTEDISAFLDFVREKLKLTDQEHIRTLFEKTCQEVGSLGIGFTARSSKLAEDMGGNLLAEHMNSGETGQAKIHAIIDHMNRKFQSHGYPVNRKEAKNIGLNVQSDSTLDALMWQAWLLLEEELKEREPFDPICELLNSSEASKLLAPVPQLDVPLCATATGHYNTTLSDLNNAVTSKVEPVDYGYTDAIVESPRVAFAHKVKGKILSHRTPDMQIRYNVLVKSSVWENLPVQSQRKERKSS</sequence>
<organism evidence="1 2">
    <name type="scientific">Acidicapsa dinghuensis</name>
    <dbReference type="NCBI Taxonomy" id="2218256"/>
    <lineage>
        <taxon>Bacteria</taxon>
        <taxon>Pseudomonadati</taxon>
        <taxon>Acidobacteriota</taxon>
        <taxon>Terriglobia</taxon>
        <taxon>Terriglobales</taxon>
        <taxon>Acidobacteriaceae</taxon>
        <taxon>Acidicapsa</taxon>
    </lineage>
</organism>
<dbReference type="InterPro" id="IPR002825">
    <property type="entry name" value="Pept_S49_ser-pept_pro"/>
</dbReference>
<dbReference type="EMBL" id="JBHSPH010000002">
    <property type="protein sequence ID" value="MFC5861790.1"/>
    <property type="molecule type" value="Genomic_DNA"/>
</dbReference>
<dbReference type="InterPro" id="IPR029045">
    <property type="entry name" value="ClpP/crotonase-like_dom_sf"/>
</dbReference>
<evidence type="ECO:0000313" key="2">
    <source>
        <dbReference type="Proteomes" id="UP001596091"/>
    </source>
</evidence>
<dbReference type="Gene3D" id="3.90.226.10">
    <property type="entry name" value="2-enoyl-CoA Hydratase, Chain A, domain 1"/>
    <property type="match status" value="1"/>
</dbReference>
<dbReference type="Proteomes" id="UP001596091">
    <property type="component" value="Unassembled WGS sequence"/>
</dbReference>
<dbReference type="PANTHER" id="PTHR35984:SF1">
    <property type="entry name" value="PERIPLASMIC SERINE PROTEASE"/>
    <property type="match status" value="1"/>
</dbReference>
<keyword evidence="2" id="KW-1185">Reference proteome</keyword>